<evidence type="ECO:0000256" key="5">
    <source>
        <dbReference type="ARBA" id="ARBA00022729"/>
    </source>
</evidence>
<dbReference type="PANTHER" id="PTHR45631">
    <property type="entry name" value="OS07G0107800 PROTEIN-RELATED"/>
    <property type="match status" value="1"/>
</dbReference>
<dbReference type="PROSITE" id="PS00107">
    <property type="entry name" value="PROTEIN_KINASE_ATP"/>
    <property type="match status" value="1"/>
</dbReference>
<dbReference type="SUPFAM" id="SSF56112">
    <property type="entry name" value="Protein kinase-like (PK-like)"/>
    <property type="match status" value="1"/>
</dbReference>
<evidence type="ECO:0000256" key="2">
    <source>
        <dbReference type="ARBA" id="ARBA00022527"/>
    </source>
</evidence>
<feature type="transmembrane region" description="Helical" evidence="12">
    <location>
        <begin position="461"/>
        <end position="483"/>
    </location>
</feature>
<comment type="subcellular location">
    <subcellularLocation>
        <location evidence="1">Membrane</location>
        <topology evidence="1">Single-pass membrane protein</topology>
    </subcellularLocation>
</comment>
<keyword evidence="10 12" id="KW-0472">Membrane</keyword>
<feature type="chain" id="PRO_5046299965" description="Protein kinase domain-containing protein" evidence="13">
    <location>
        <begin position="22"/>
        <end position="894"/>
    </location>
</feature>
<proteinExistence type="predicted"/>
<protein>
    <recommendedName>
        <fullName evidence="14">Protein kinase domain-containing protein</fullName>
    </recommendedName>
</protein>
<keyword evidence="7" id="KW-0418">Kinase</keyword>
<evidence type="ECO:0000256" key="6">
    <source>
        <dbReference type="ARBA" id="ARBA00022741"/>
    </source>
</evidence>
<feature type="signal peptide" evidence="13">
    <location>
        <begin position="1"/>
        <end position="21"/>
    </location>
</feature>
<evidence type="ECO:0000259" key="14">
    <source>
        <dbReference type="PROSITE" id="PS50011"/>
    </source>
</evidence>
<evidence type="ECO:0000256" key="13">
    <source>
        <dbReference type="SAM" id="SignalP"/>
    </source>
</evidence>
<evidence type="ECO:0000313" key="16">
    <source>
        <dbReference type="Proteomes" id="UP000266723"/>
    </source>
</evidence>
<dbReference type="Pfam" id="PF00069">
    <property type="entry name" value="Pkinase"/>
    <property type="match status" value="1"/>
</dbReference>
<dbReference type="EMBL" id="QGKV02000299">
    <property type="protein sequence ID" value="KAF3597102.1"/>
    <property type="molecule type" value="Genomic_DNA"/>
</dbReference>
<evidence type="ECO:0000256" key="12">
    <source>
        <dbReference type="SAM" id="Phobius"/>
    </source>
</evidence>
<evidence type="ECO:0000256" key="7">
    <source>
        <dbReference type="ARBA" id="ARBA00022777"/>
    </source>
</evidence>
<dbReference type="Gene3D" id="3.30.200.20">
    <property type="entry name" value="Phosphorylase Kinase, domain 1"/>
    <property type="match status" value="1"/>
</dbReference>
<evidence type="ECO:0000313" key="15">
    <source>
        <dbReference type="EMBL" id="KAF3597102.1"/>
    </source>
</evidence>
<dbReference type="InterPro" id="IPR008271">
    <property type="entry name" value="Ser/Thr_kinase_AS"/>
</dbReference>
<comment type="caution">
    <text evidence="15">The sequence shown here is derived from an EMBL/GenBank/DDBJ whole genome shotgun (WGS) entry which is preliminary data.</text>
</comment>
<feature type="binding site" evidence="11">
    <location>
        <position position="545"/>
    </location>
    <ligand>
        <name>ATP</name>
        <dbReference type="ChEBI" id="CHEBI:30616"/>
    </ligand>
</feature>
<gene>
    <name evidence="15" type="ORF">DY000_02024021</name>
</gene>
<dbReference type="Pfam" id="PF12819">
    <property type="entry name" value="Malectin_like"/>
    <property type="match status" value="1"/>
</dbReference>
<evidence type="ECO:0000256" key="8">
    <source>
        <dbReference type="ARBA" id="ARBA00022840"/>
    </source>
</evidence>
<evidence type="ECO:0000256" key="4">
    <source>
        <dbReference type="ARBA" id="ARBA00022692"/>
    </source>
</evidence>
<feature type="domain" description="Protein kinase" evidence="14">
    <location>
        <begin position="518"/>
        <end position="864"/>
    </location>
</feature>
<keyword evidence="2" id="KW-0723">Serine/threonine-protein kinase</keyword>
<keyword evidence="9 12" id="KW-1133">Transmembrane helix</keyword>
<evidence type="ECO:0000256" key="1">
    <source>
        <dbReference type="ARBA" id="ARBA00004167"/>
    </source>
</evidence>
<name>A0ABQ7EJF5_BRACR</name>
<dbReference type="InterPro" id="IPR001245">
    <property type="entry name" value="Ser-Thr/Tyr_kinase_cat_dom"/>
</dbReference>
<keyword evidence="16" id="KW-1185">Reference proteome</keyword>
<dbReference type="PANTHER" id="PTHR45631:SF202">
    <property type="entry name" value="SENESCENCE-INDUCED RECEPTOR-LIKE SERINE_THREONINE-PROTEIN KINASE"/>
    <property type="match status" value="1"/>
</dbReference>
<keyword evidence="6 11" id="KW-0547">Nucleotide-binding</keyword>
<dbReference type="InterPro" id="IPR011009">
    <property type="entry name" value="Kinase-like_dom_sf"/>
</dbReference>
<reference evidence="15 16" key="1">
    <citation type="journal article" date="2020" name="BMC Genomics">
        <title>Intraspecific diversification of the crop wild relative Brassica cretica Lam. using demographic model selection.</title>
        <authorList>
            <person name="Kioukis A."/>
            <person name="Michalopoulou V.A."/>
            <person name="Briers L."/>
            <person name="Pirintsos S."/>
            <person name="Studholme D.J."/>
            <person name="Pavlidis P."/>
            <person name="Sarris P.F."/>
        </authorList>
    </citation>
    <scope>NUCLEOTIDE SEQUENCE [LARGE SCALE GENOMIC DNA]</scope>
    <source>
        <strain evidence="16">cv. PFS-1207/04</strain>
    </source>
</reference>
<dbReference type="Gene3D" id="1.10.510.10">
    <property type="entry name" value="Transferase(Phosphotransferase) domain 1"/>
    <property type="match status" value="1"/>
</dbReference>
<dbReference type="Pfam" id="PF07714">
    <property type="entry name" value="PK_Tyr_Ser-Thr"/>
    <property type="match status" value="1"/>
</dbReference>
<sequence>MTILSSLSWISFLLLLFLVHAQDQSGFISIDCGIPDDSSYNDETTDIKYVSDSTFVESGTSKSIAPELKTNTSLARQFHNLRSFPEGKRNCYKVWPQQGKGFKYLIRTRFMYGNYDGVGEAPPAFDLYLGVNLWDSIVLDNSTSIVTKEIIHTPSLDYFHVCLVDKNSGTPFLSVLEVRFLKNNTYETPYESLMLFKRWDLGSISNLPVRYKDDVYDRIWMPSRFTDHMILNTSLPIDKNYNNLFQPASVVMSTATRPLNASSYILLYWEPADPRLKFYVYLHFAEVGVLTGNQTREFTVNYNNETTLAEKFRPSYLYTDTVVTGLIHEFYLVQTSVEMLPPIINAMEIYQVNEFLQLSTDQEDVDAMTKIKDTYRVKKNWQGDPCVPVDYSWEGLDCMDSDNTTNPTVISLNLEGNKLIGIIPRKLLERSKDGSLSLRYGGNPELCSSDSCEKTKKNHGYIIPVVASVIGLLLLLTAFALFWHLKKRSHKGSNDVMTGPFNTAQRYFKYSEVVSITNNFERVLGKGGFGEVYHGISDGDQVAVKILSEESAQGYKEFRAEVEILMRVHHKNLTSLFGYCNEGNRMVLIYEYMANGNLGDYLSGKMSFILSWEERLKISLDAAQGLEYLHYGCKPPIVHRDVKPTNILLNEKIQAKIADFGLSRSFPVEGSDQISTVVAGTIAFVAANIGKVLTIFGQGTECTSCKCVNELARANSDGVVTVDSSWDSRAWWQEGVSDFGSKWSTCVLEVCNSGAMSTRPLHWYYSTRQMNEKSDVYSFGVVLLEVITGQPVIASSRRERHISDQVSSMLAKGNIRGIVDQRLGERYDAGSARKMAELSLACTQQRSTHRPTMSQVVMGLKQIVDGRMNDHNNQDDSTKMVTVNLKSEMGPQAR</sequence>
<evidence type="ECO:0000256" key="11">
    <source>
        <dbReference type="PROSITE-ProRule" id="PRU10141"/>
    </source>
</evidence>
<evidence type="ECO:0000256" key="10">
    <source>
        <dbReference type="ARBA" id="ARBA00023136"/>
    </source>
</evidence>
<dbReference type="InterPro" id="IPR000719">
    <property type="entry name" value="Prot_kinase_dom"/>
</dbReference>
<evidence type="ECO:0000256" key="3">
    <source>
        <dbReference type="ARBA" id="ARBA00022679"/>
    </source>
</evidence>
<dbReference type="InterPro" id="IPR024788">
    <property type="entry name" value="Malectin-like_Carb-bd_dom"/>
</dbReference>
<keyword evidence="3" id="KW-0808">Transferase</keyword>
<organism evidence="15 16">
    <name type="scientific">Brassica cretica</name>
    <name type="common">Mustard</name>
    <dbReference type="NCBI Taxonomy" id="69181"/>
    <lineage>
        <taxon>Eukaryota</taxon>
        <taxon>Viridiplantae</taxon>
        <taxon>Streptophyta</taxon>
        <taxon>Embryophyta</taxon>
        <taxon>Tracheophyta</taxon>
        <taxon>Spermatophyta</taxon>
        <taxon>Magnoliopsida</taxon>
        <taxon>eudicotyledons</taxon>
        <taxon>Gunneridae</taxon>
        <taxon>Pentapetalae</taxon>
        <taxon>rosids</taxon>
        <taxon>malvids</taxon>
        <taxon>Brassicales</taxon>
        <taxon>Brassicaceae</taxon>
        <taxon>Brassiceae</taxon>
        <taxon>Brassica</taxon>
    </lineage>
</organism>
<dbReference type="InterPro" id="IPR017441">
    <property type="entry name" value="Protein_kinase_ATP_BS"/>
</dbReference>
<dbReference type="Proteomes" id="UP000266723">
    <property type="component" value="Unassembled WGS sequence"/>
</dbReference>
<keyword evidence="8 11" id="KW-0067">ATP-binding</keyword>
<keyword evidence="5 13" id="KW-0732">Signal</keyword>
<accession>A0ABQ7EJF5</accession>
<dbReference type="PROSITE" id="PS00108">
    <property type="entry name" value="PROTEIN_KINASE_ST"/>
    <property type="match status" value="1"/>
</dbReference>
<keyword evidence="4 12" id="KW-0812">Transmembrane</keyword>
<dbReference type="SMART" id="SM00220">
    <property type="entry name" value="S_TKc"/>
    <property type="match status" value="1"/>
</dbReference>
<evidence type="ECO:0000256" key="9">
    <source>
        <dbReference type="ARBA" id="ARBA00022989"/>
    </source>
</evidence>
<dbReference type="PROSITE" id="PS50011">
    <property type="entry name" value="PROTEIN_KINASE_DOM"/>
    <property type="match status" value="1"/>
</dbReference>